<sequence length="820" mass="91733">MDDYTHATFGYKSKKMKAKFLFTLILLISIYVAKSQTLQPGITGVILDSIDNKPIEYATLILKESKSDVAKSAIAKADGAFTFTGLRPVEYLLTIVAQGFKTRNMRVDLANTAKSVQDLGALYMIIDVHQLKEVVVKENKPLAKQEIDRITYNIQADPESKSANILEIMRKVPLLSVDGDNTIRLKGNTNYKIFINGKPSTIVNRNPQDILRNMPASGIDKLEVITTVPAKYDAEALDGIINIITTKKISDGYLGNVNVSHRFPVGGPGMGGSFTFKDGKFGVSGFLGGSLFDSPPTTNLTKRYTSTTTLLQSTGVDAEGKNGYLGSDLSYEIDSLNLLSGQFNIGGNNNRNHSDLQSSLTSAADLVQNYGLVSNNKLNGANLDASLNYQMGFKSDKNRQLTFSYRILNTNNDRFGNFDVADEVSYASTDYNQKNDERSLEQSFQVDYAHPFKKLTLEAGVKGTIRNNKSNFLYDTLGTNQEYVMNEALSNKFRNTQDIIGVYNSYQYKMNDWGFKAGVRLEHATIDADFIANHTQIKRSYFDYIPSVSVQKQFKNNTSLLFGYSRKIRRPEIQHLNPFVDRSNPNFESSGNPNLRPASSNSLELSYSSFKKLSLYIRLNYDFYAKMVMPAQVYDAVNNITKSTLENSGRMRMVMSNVNVSYPITSRWNVNANLLTIYGQVDGMVNNTVVRNQRLMYYFSASSSYRFDKGWRATGSVNLNGADINLQGIENSPYRGCGFSVTKELMKDKCYFTAEASNPFSKYRNNTGTTSAPTFYQERTNQRYLRSFSASLNYRFGGLKSSLKKSKKGISNDDNGISPY</sequence>
<dbReference type="SUPFAM" id="SSF56935">
    <property type="entry name" value="Porins"/>
    <property type="match status" value="1"/>
</dbReference>
<keyword evidence="6" id="KW-1185">Reference proteome</keyword>
<name>A0A4R0NLT1_9SPHI</name>
<keyword evidence="3" id="KW-0998">Cell outer membrane</keyword>
<evidence type="ECO:0000313" key="5">
    <source>
        <dbReference type="EMBL" id="TCC99994.1"/>
    </source>
</evidence>
<dbReference type="AlphaFoldDB" id="A0A4R0NLT1"/>
<protein>
    <submittedName>
        <fullName evidence="5">TonB-dependent receptor</fullName>
    </submittedName>
</protein>
<dbReference type="Gene3D" id="2.40.170.20">
    <property type="entry name" value="TonB-dependent receptor, beta-barrel domain"/>
    <property type="match status" value="1"/>
</dbReference>
<dbReference type="Pfam" id="PF14905">
    <property type="entry name" value="OMP_b-brl_3"/>
    <property type="match status" value="1"/>
</dbReference>
<dbReference type="Gene3D" id="2.170.130.10">
    <property type="entry name" value="TonB-dependent receptor, plug domain"/>
    <property type="match status" value="1"/>
</dbReference>
<proteinExistence type="predicted"/>
<dbReference type="Gene3D" id="2.60.40.1120">
    <property type="entry name" value="Carboxypeptidase-like, regulatory domain"/>
    <property type="match status" value="1"/>
</dbReference>
<reference evidence="5 6" key="1">
    <citation type="submission" date="2019-02" db="EMBL/GenBank/DDBJ databases">
        <title>Pedobacter sp. RP-1-14 sp. nov., isolated from Arctic soil.</title>
        <authorList>
            <person name="Dahal R.H."/>
        </authorList>
    </citation>
    <scope>NUCLEOTIDE SEQUENCE [LARGE SCALE GENOMIC DNA]</scope>
    <source>
        <strain evidence="5 6">RP-1-14</strain>
    </source>
</reference>
<dbReference type="OrthoDB" id="606851at2"/>
<dbReference type="PANTHER" id="PTHR40980:SF4">
    <property type="entry name" value="TONB-DEPENDENT RECEPTOR-LIKE BETA-BARREL DOMAIN-CONTAINING PROTEIN"/>
    <property type="match status" value="1"/>
</dbReference>
<dbReference type="InterPro" id="IPR037066">
    <property type="entry name" value="Plug_dom_sf"/>
</dbReference>
<evidence type="ECO:0000256" key="1">
    <source>
        <dbReference type="ARBA" id="ARBA00004442"/>
    </source>
</evidence>
<dbReference type="EMBL" id="SJSL01000005">
    <property type="protein sequence ID" value="TCC99994.1"/>
    <property type="molecule type" value="Genomic_DNA"/>
</dbReference>
<dbReference type="Pfam" id="PF13620">
    <property type="entry name" value="CarboxypepD_reg"/>
    <property type="match status" value="1"/>
</dbReference>
<dbReference type="InterPro" id="IPR008969">
    <property type="entry name" value="CarboxyPept-like_regulatory"/>
</dbReference>
<dbReference type="InterPro" id="IPR036942">
    <property type="entry name" value="Beta-barrel_TonB_sf"/>
</dbReference>
<dbReference type="GO" id="GO:0009279">
    <property type="term" value="C:cell outer membrane"/>
    <property type="evidence" value="ECO:0007669"/>
    <property type="project" value="UniProtKB-SubCell"/>
</dbReference>
<accession>A0A4R0NLT1</accession>
<evidence type="ECO:0000259" key="4">
    <source>
        <dbReference type="Pfam" id="PF14905"/>
    </source>
</evidence>
<dbReference type="SUPFAM" id="SSF49464">
    <property type="entry name" value="Carboxypeptidase regulatory domain-like"/>
    <property type="match status" value="1"/>
</dbReference>
<keyword evidence="2" id="KW-0472">Membrane</keyword>
<dbReference type="Proteomes" id="UP000293347">
    <property type="component" value="Unassembled WGS sequence"/>
</dbReference>
<gene>
    <name evidence="5" type="ORF">EZ437_17295</name>
</gene>
<comment type="subcellular location">
    <subcellularLocation>
        <location evidence="1">Cell outer membrane</location>
    </subcellularLocation>
</comment>
<comment type="caution">
    <text evidence="5">The sequence shown here is derived from an EMBL/GenBank/DDBJ whole genome shotgun (WGS) entry which is preliminary data.</text>
</comment>
<dbReference type="PANTHER" id="PTHR40980">
    <property type="entry name" value="PLUG DOMAIN-CONTAINING PROTEIN"/>
    <property type="match status" value="1"/>
</dbReference>
<dbReference type="InterPro" id="IPR041700">
    <property type="entry name" value="OMP_b-brl_3"/>
</dbReference>
<evidence type="ECO:0000313" key="6">
    <source>
        <dbReference type="Proteomes" id="UP000293347"/>
    </source>
</evidence>
<organism evidence="5 6">
    <name type="scientific">Pedobacter psychroterrae</name>
    <dbReference type="NCBI Taxonomy" id="2530453"/>
    <lineage>
        <taxon>Bacteria</taxon>
        <taxon>Pseudomonadati</taxon>
        <taxon>Bacteroidota</taxon>
        <taxon>Sphingobacteriia</taxon>
        <taxon>Sphingobacteriales</taxon>
        <taxon>Sphingobacteriaceae</taxon>
        <taxon>Pedobacter</taxon>
    </lineage>
</organism>
<feature type="domain" description="Outer membrane protein beta-barrel" evidence="4">
    <location>
        <begin position="396"/>
        <end position="794"/>
    </location>
</feature>
<keyword evidence="5" id="KW-0675">Receptor</keyword>
<evidence type="ECO:0000256" key="2">
    <source>
        <dbReference type="ARBA" id="ARBA00023136"/>
    </source>
</evidence>
<evidence type="ECO:0000256" key="3">
    <source>
        <dbReference type="ARBA" id="ARBA00023237"/>
    </source>
</evidence>